<keyword evidence="5" id="KW-1185">Reference proteome</keyword>
<dbReference type="GO" id="GO:0004843">
    <property type="term" value="F:cysteine-type deubiquitinase activity"/>
    <property type="evidence" value="ECO:0007669"/>
    <property type="project" value="UniProtKB-UniRule"/>
</dbReference>
<dbReference type="RefSeq" id="XP_022109370.1">
    <property type="nucleotide sequence ID" value="XM_022253678.1"/>
</dbReference>
<dbReference type="PROSITE" id="PS00973">
    <property type="entry name" value="USP_2"/>
    <property type="match status" value="1"/>
</dbReference>
<evidence type="ECO:0000256" key="2">
    <source>
        <dbReference type="RuleBase" id="RU366025"/>
    </source>
</evidence>
<dbReference type="Proteomes" id="UP000694845">
    <property type="component" value="Unplaced"/>
</dbReference>
<feature type="compositionally biased region" description="Polar residues" evidence="3">
    <location>
        <begin position="410"/>
        <end position="427"/>
    </location>
</feature>
<dbReference type="Gene3D" id="3.90.70.10">
    <property type="entry name" value="Cysteine proteinases"/>
    <property type="match status" value="1"/>
</dbReference>
<keyword evidence="2" id="KW-0833">Ubl conjugation pathway</keyword>
<dbReference type="CDD" id="cd02674">
    <property type="entry name" value="Peptidase_C19R"/>
    <property type="match status" value="1"/>
</dbReference>
<feature type="region of interest" description="Disordered" evidence="3">
    <location>
        <begin position="355"/>
        <end position="475"/>
    </location>
</feature>
<reference evidence="6" key="1">
    <citation type="submission" date="2025-08" db="UniProtKB">
        <authorList>
            <consortium name="RefSeq"/>
        </authorList>
    </citation>
    <scope>IDENTIFICATION</scope>
</reference>
<keyword evidence="2" id="KW-0788">Thiol protease</keyword>
<dbReference type="PROSITE" id="PS50235">
    <property type="entry name" value="USP_3"/>
    <property type="match status" value="1"/>
</dbReference>
<feature type="compositionally biased region" description="Basic and acidic residues" evidence="3">
    <location>
        <begin position="69"/>
        <end position="78"/>
    </location>
</feature>
<feature type="region of interest" description="Disordered" evidence="3">
    <location>
        <begin position="111"/>
        <end position="343"/>
    </location>
</feature>
<dbReference type="EC" id="3.4.19.12" evidence="2"/>
<dbReference type="KEGG" id="aplc:110989351"/>
<dbReference type="GO" id="GO:0006508">
    <property type="term" value="P:proteolysis"/>
    <property type="evidence" value="ECO:0007669"/>
    <property type="project" value="UniProtKB-KW"/>
</dbReference>
<evidence type="ECO:0000256" key="3">
    <source>
        <dbReference type="SAM" id="MobiDB-lite"/>
    </source>
</evidence>
<dbReference type="InterPro" id="IPR038765">
    <property type="entry name" value="Papain-like_cys_pep_sf"/>
</dbReference>
<feature type="compositionally biased region" description="Low complexity" evidence="3">
    <location>
        <begin position="205"/>
        <end position="214"/>
    </location>
</feature>
<protein>
    <recommendedName>
        <fullName evidence="2">Ubiquitin carboxyl-terminal hydrolase</fullName>
        <ecNumber evidence="2">3.4.19.12</ecNumber>
    </recommendedName>
</protein>
<name>A0A8B7ZX80_ACAPL</name>
<dbReference type="SUPFAM" id="SSF54001">
    <property type="entry name" value="Cysteine proteinases"/>
    <property type="match status" value="1"/>
</dbReference>
<proteinExistence type="inferred from homology"/>
<dbReference type="PANTHER" id="PTHR21646">
    <property type="entry name" value="UBIQUITIN CARBOXYL-TERMINAL HYDROLASE"/>
    <property type="match status" value="1"/>
</dbReference>
<feature type="compositionally biased region" description="Polar residues" evidence="3">
    <location>
        <begin position="116"/>
        <end position="125"/>
    </location>
</feature>
<feature type="compositionally biased region" description="Polar residues" evidence="3">
    <location>
        <begin position="376"/>
        <end position="386"/>
    </location>
</feature>
<evidence type="ECO:0000313" key="5">
    <source>
        <dbReference type="Proteomes" id="UP000694845"/>
    </source>
</evidence>
<keyword evidence="2" id="KW-0378">Hydrolase</keyword>
<comment type="similarity">
    <text evidence="2">Belongs to the peptidase C19 family.</text>
</comment>
<dbReference type="GO" id="GO:0016579">
    <property type="term" value="P:protein deubiquitination"/>
    <property type="evidence" value="ECO:0007669"/>
    <property type="project" value="InterPro"/>
</dbReference>
<evidence type="ECO:0000313" key="6">
    <source>
        <dbReference type="RefSeq" id="XP_022109370.1"/>
    </source>
</evidence>
<dbReference type="GeneID" id="110989351"/>
<feature type="region of interest" description="Disordered" evidence="3">
    <location>
        <begin position="39"/>
        <end position="95"/>
    </location>
</feature>
<organism evidence="5 6">
    <name type="scientific">Acanthaster planci</name>
    <name type="common">Crown-of-thorns starfish</name>
    <dbReference type="NCBI Taxonomy" id="133434"/>
    <lineage>
        <taxon>Eukaryota</taxon>
        <taxon>Metazoa</taxon>
        <taxon>Echinodermata</taxon>
        <taxon>Eleutherozoa</taxon>
        <taxon>Asterozoa</taxon>
        <taxon>Asteroidea</taxon>
        <taxon>Valvatacea</taxon>
        <taxon>Valvatida</taxon>
        <taxon>Acanthasteridae</taxon>
        <taxon>Acanthaster</taxon>
    </lineage>
</organism>
<sequence length="898" mass="100058">MREVDKKLAKRAAKRAARAEAARKEKERLENIRCEKERKERLKEARKQRKEAAKLEKLEKKKQRKAKKIAKEARRAEENLDPIASNGKGDSISKREKEKISLYKSFGCQEKVADTSPVSAPSKTSIHPYPSAKHRSQSPPSGSPKIPPGSPHFQAALIQTVPDDGEAVIHDAIPSVETPLSTGDDVAGMSYRAPAQRHSPVTVQRRSSSRPSSPARLVTPSSVTRLSPPAVSRTPHPPGGYSRTDYVPSVSRTCTSSRRSGILDDSPAEKSRFSRYGGTDINANSRIDPLSKLYGSRQASPAKIPQQTRQQPVRAVHPSTETVSKSSKLSHRYSNHRNYSTEDDLNDDVINLHINDTSGSLSPASTTSSRRSSFTMGQRSRGSSSDLRCPPIPGASPPTSATTPKVTRRVSGSYNTEYKPTFVSNASRPPPTTNGPKVPSVSRTKASSILEESNSEKVKEEEPLQSAFSSAEHSVLGTGRTGNTYNGKSVNGGMIGLANLGNTCYMNSILQCLAQNKDLREYFLTNTYLDDINRRSPRQGTLVKSFAEVMKEIWNPKYKSVVTPNSLQLAFQRIAKHFGPGKQQDAQEFLCYFLCELHDETNTAPRKRGSEPDIPDDISEDAKAKLAWGRYCAHNNSIFSRLFVGQLKSTLECQTCRNRSVTFDIFWDISLPVPEQVKSYQRRASWERDNQSVKHSFDIKDCLNKFTEAEVLDGDNMVTCEKCKKKRVFTKTFSIQRFPKHLVLHLKRFSGLRAKLTTFVDFPLTGLDMSRYLADSAADTGLLNLTTAINHIEPLSHDLFYLVWKMCGTPPVVSMDEMLSLQDQKNNPSLDQLSSQYNLGGVSQHSGSMLGGHYIAYAKHLQNKKWHCYDDTRVDSINEKSVPSSYAYVLFYEQANQP</sequence>
<dbReference type="AlphaFoldDB" id="A0A8B7ZX80"/>
<evidence type="ECO:0000259" key="4">
    <source>
        <dbReference type="PROSITE" id="PS50235"/>
    </source>
</evidence>
<keyword evidence="2" id="KW-0645">Protease</keyword>
<accession>A0A8B7ZX80</accession>
<dbReference type="Pfam" id="PF00443">
    <property type="entry name" value="UCH"/>
    <property type="match status" value="1"/>
</dbReference>
<comment type="catalytic activity">
    <reaction evidence="1 2">
        <text>Thiol-dependent hydrolysis of ester, thioester, amide, peptide and isopeptide bonds formed by the C-terminal Gly of ubiquitin (a 76-residue protein attached to proteins as an intracellular targeting signal).</text>
        <dbReference type="EC" id="3.4.19.12"/>
    </reaction>
</comment>
<feature type="compositionally biased region" description="Low complexity" evidence="3">
    <location>
        <begin position="357"/>
        <end position="375"/>
    </location>
</feature>
<dbReference type="InterPro" id="IPR001394">
    <property type="entry name" value="Peptidase_C19_UCH"/>
</dbReference>
<gene>
    <name evidence="6" type="primary">LOC110989351</name>
</gene>
<dbReference type="InterPro" id="IPR018200">
    <property type="entry name" value="USP_CS"/>
</dbReference>
<feature type="compositionally biased region" description="Low complexity" evidence="3">
    <location>
        <begin position="249"/>
        <end position="260"/>
    </location>
</feature>
<dbReference type="OrthoDB" id="265306at2759"/>
<dbReference type="InterPro" id="IPR028889">
    <property type="entry name" value="USP"/>
</dbReference>
<dbReference type="PANTHER" id="PTHR21646:SF23">
    <property type="entry name" value="UBIQUITIN CARBOXYL-TERMINAL HYDROLASE USP2"/>
    <property type="match status" value="1"/>
</dbReference>
<dbReference type="InterPro" id="IPR050185">
    <property type="entry name" value="Ub_carboxyl-term_hydrolase"/>
</dbReference>
<feature type="domain" description="USP" evidence="4">
    <location>
        <begin position="495"/>
        <end position="895"/>
    </location>
</feature>
<feature type="compositionally biased region" description="Basic and acidic residues" evidence="3">
    <location>
        <begin position="39"/>
        <end position="59"/>
    </location>
</feature>
<evidence type="ECO:0000256" key="1">
    <source>
        <dbReference type="ARBA" id="ARBA00000707"/>
    </source>
</evidence>
<dbReference type="PROSITE" id="PS00972">
    <property type="entry name" value="USP_1"/>
    <property type="match status" value="1"/>
</dbReference>
<feature type="compositionally biased region" description="Pro residues" evidence="3">
    <location>
        <begin position="141"/>
        <end position="150"/>
    </location>
</feature>